<organism evidence="2">
    <name type="scientific">Aspergillus flavus</name>
    <dbReference type="NCBI Taxonomy" id="5059"/>
    <lineage>
        <taxon>Eukaryota</taxon>
        <taxon>Fungi</taxon>
        <taxon>Dikarya</taxon>
        <taxon>Ascomycota</taxon>
        <taxon>Pezizomycotina</taxon>
        <taxon>Eurotiomycetes</taxon>
        <taxon>Eurotiomycetidae</taxon>
        <taxon>Eurotiales</taxon>
        <taxon>Aspergillaceae</taxon>
        <taxon>Aspergillus</taxon>
        <taxon>Aspergillus subgen. Circumdati</taxon>
    </lineage>
</organism>
<keyword evidence="1" id="KW-0812">Transmembrane</keyword>
<feature type="transmembrane region" description="Helical" evidence="1">
    <location>
        <begin position="7"/>
        <end position="27"/>
    </location>
</feature>
<gene>
    <name evidence="2" type="ORF">BDV35DRAFT_396689</name>
</gene>
<dbReference type="Proteomes" id="UP000325434">
    <property type="component" value="Unassembled WGS sequence"/>
</dbReference>
<dbReference type="VEuPathDB" id="FungiDB:AFLA_011715"/>
<dbReference type="VEuPathDB" id="FungiDB:F9C07_2283929"/>
<evidence type="ECO:0000256" key="1">
    <source>
        <dbReference type="SAM" id="Phobius"/>
    </source>
</evidence>
<sequence length="243" mass="26313">MKLPGSIILVLGYLAMLILAGAIHPLVTSIEGSAPPSAGPVSISERSKWIPLDPSLSSTSAAQKYDNQVEGFPPSNWVPLSRRAKGTGKCGYWNVDGHIAQCDCIMKGNEVASSYIAEYTTSACAAFLSKIPDEKTPKGKWLRFAVKNVVDTGGQLSVLNFWWKKLSKNGMTLTQDLCQDAYNRLGAAICDTNRGKSTKGTTIRIGGEDGVEIGMDPDKMKNFSDKDKRYINVGDFIDALSSR</sequence>
<accession>A0A5N6GJA2</accession>
<evidence type="ECO:0000313" key="2">
    <source>
        <dbReference type="EMBL" id="KAB8242476.1"/>
    </source>
</evidence>
<name>A0A5N6GJA2_ASPFL</name>
<keyword evidence="1" id="KW-0472">Membrane</keyword>
<proteinExistence type="predicted"/>
<dbReference type="AlphaFoldDB" id="A0A5N6GJA2"/>
<keyword evidence="1" id="KW-1133">Transmembrane helix</keyword>
<dbReference type="EMBL" id="ML734662">
    <property type="protein sequence ID" value="KAB8242476.1"/>
    <property type="molecule type" value="Genomic_DNA"/>
</dbReference>
<protein>
    <submittedName>
        <fullName evidence="2">Uncharacterized protein</fullName>
    </submittedName>
</protein>
<reference evidence="2" key="1">
    <citation type="submission" date="2019-04" db="EMBL/GenBank/DDBJ databases">
        <title>Friends and foes A comparative genomics study of 23 Aspergillus species from section Flavi.</title>
        <authorList>
            <consortium name="DOE Joint Genome Institute"/>
            <person name="Kjaerbolling I."/>
            <person name="Vesth T."/>
            <person name="Frisvad J.C."/>
            <person name="Nybo J.L."/>
            <person name="Theobald S."/>
            <person name="Kildgaard S."/>
            <person name="Isbrandt T."/>
            <person name="Kuo A."/>
            <person name="Sato A."/>
            <person name="Lyhne E.K."/>
            <person name="Kogle M.E."/>
            <person name="Wiebenga A."/>
            <person name="Kun R.S."/>
            <person name="Lubbers R.J."/>
            <person name="Makela M.R."/>
            <person name="Barry K."/>
            <person name="Chovatia M."/>
            <person name="Clum A."/>
            <person name="Daum C."/>
            <person name="Haridas S."/>
            <person name="He G."/>
            <person name="LaButti K."/>
            <person name="Lipzen A."/>
            <person name="Mondo S."/>
            <person name="Riley R."/>
            <person name="Salamov A."/>
            <person name="Simmons B.A."/>
            <person name="Magnuson J.K."/>
            <person name="Henrissat B."/>
            <person name="Mortensen U.H."/>
            <person name="Larsen T.O."/>
            <person name="Devries R.P."/>
            <person name="Grigoriev I.V."/>
            <person name="Machida M."/>
            <person name="Baker S.E."/>
            <person name="Andersen M.R."/>
        </authorList>
    </citation>
    <scope>NUCLEOTIDE SEQUENCE [LARGE SCALE GENOMIC DNA]</scope>
    <source>
        <strain evidence="2">CBS 121.62</strain>
    </source>
</reference>